<feature type="compositionally biased region" description="Polar residues" evidence="1">
    <location>
        <begin position="609"/>
        <end position="623"/>
    </location>
</feature>
<feature type="compositionally biased region" description="Basic and acidic residues" evidence="1">
    <location>
        <begin position="66"/>
        <end position="84"/>
    </location>
</feature>
<comment type="caution">
    <text evidence="2">The sequence shown here is derived from an EMBL/GenBank/DDBJ whole genome shotgun (WGS) entry which is preliminary data.</text>
</comment>
<feature type="region of interest" description="Disordered" evidence="1">
    <location>
        <begin position="1"/>
        <end position="207"/>
    </location>
</feature>
<evidence type="ECO:0000313" key="3">
    <source>
        <dbReference type="Proteomes" id="UP001328107"/>
    </source>
</evidence>
<evidence type="ECO:0000256" key="1">
    <source>
        <dbReference type="SAM" id="MobiDB-lite"/>
    </source>
</evidence>
<feature type="region of interest" description="Disordered" evidence="1">
    <location>
        <begin position="476"/>
        <end position="776"/>
    </location>
</feature>
<feature type="compositionally biased region" description="Polar residues" evidence="1">
    <location>
        <begin position="577"/>
        <end position="590"/>
    </location>
</feature>
<name>A0AAN5CBJ5_9BILA</name>
<organism evidence="2 3">
    <name type="scientific">Pristionchus mayeri</name>
    <dbReference type="NCBI Taxonomy" id="1317129"/>
    <lineage>
        <taxon>Eukaryota</taxon>
        <taxon>Metazoa</taxon>
        <taxon>Ecdysozoa</taxon>
        <taxon>Nematoda</taxon>
        <taxon>Chromadorea</taxon>
        <taxon>Rhabditida</taxon>
        <taxon>Rhabditina</taxon>
        <taxon>Diplogasteromorpha</taxon>
        <taxon>Diplogasteroidea</taxon>
        <taxon>Neodiplogasteridae</taxon>
        <taxon>Pristionchus</taxon>
    </lineage>
</organism>
<dbReference type="Proteomes" id="UP001328107">
    <property type="component" value="Unassembled WGS sequence"/>
</dbReference>
<feature type="compositionally biased region" description="Basic and acidic residues" evidence="1">
    <location>
        <begin position="21"/>
        <end position="36"/>
    </location>
</feature>
<sequence>MSSRRNSQSQDPRPESPLSDRSPRQRDSSIPRKRSAEAPTAARLPSPKTPLPLPGSAEVPKRPRRYSTEKMTEFRMEEVHRPTDKVVQVDLEELENDVRGGTPPSSLSIPAGSGSLLNDSAVSQAVPRTSTSKKSVRKSRRAPESLLKKVLLKSANRNARPPADESEMDAYHTAGESFASNNSTLSPLRNNEAQAGYSGPNPAHRSLFSQQGAAPLTRRAASRSASRTRCQLITPLAVHTSQEVNAVSMTGQILVTSLTLVRSAHASSDVRKLINHLAEKEPLISNEMTQVDIDHDNEHSKHEVFVGSDAILIKRISTIHRGLEENTFESEDRRVYRFICQGDLLPEDRRDKQAKPRHLTIFAESSTIKNFADITKSEYVCLIFDAAEQPSSVLPDFPINDTSLPHDVNSLSKTPSVLTNSPVSFNEEVRVSDHSHIYIERRAHVNSSKHLWNEPLTELKETRVYRQQLADDAACQPVSIKRSHSMTREPVRDRSASASRRRAVSPSSRVEHGRSGRSTSRSTRNSSVLRPLRYSTLSNERRHPADLDTTMLSIQDEPARREQLPRRRSPVVFDVDNTMNDSSSLPTRTSPAPKAPHNTPIDFVLASPSPRTALQMSPRSSATGPIPASDLGTPSSKTALQMSPRTLPATIGPYNTSRAASRSPAKRLSLSPMSQQRQQEQLQWQSPRSPVQEYRREPSMRPPSLEEQQLTPLRTARQYSPARPDRSVAVVDEDTSAGSSQSPTENRTPTTVSPRRTRLTTKGYQSPAAHPSHRRISTPRRNMDEWEHMLDVTQAASPMAAGRGAGLEHFPTAADLASPPIPRSKKDLFFSDKLRAGPSARPLGPTRSCSHLQPVQQQPRPSTCRTDCFPVRRAMSEHSQLSPVSSATPLANHYRGQGYVRPAAEAPAAAPVPRPRTTRPAPPVTREPSSDPPIGLSEAVAVAASASATRVPAADAAAGPSPSPHLRKFATPHTIVGKPAPKGSTNTQKNVTLVHNPEDYNEGEILKKTLTLEAKINGHMWNLAVTFALKADRADLIRFAPKRVRIDEQTLWEETENWSQTSLTPITGPRTAARGSNSYDQLQPVALGSLPRPAGSSRSSTLTLPPPAMQSAVRVAPRGVPKTTATASTASSASSSRRSADKSKKGASKKSNSGEKKHGNGAPSI</sequence>
<dbReference type="AlphaFoldDB" id="A0AAN5CBJ5"/>
<feature type="region of interest" description="Disordered" evidence="1">
    <location>
        <begin position="1056"/>
        <end position="1165"/>
    </location>
</feature>
<feature type="compositionally biased region" description="Polar residues" evidence="1">
    <location>
        <begin position="1"/>
        <end position="11"/>
    </location>
</feature>
<accession>A0AAN5CBJ5</accession>
<feature type="region of interest" description="Disordered" evidence="1">
    <location>
        <begin position="839"/>
        <end position="863"/>
    </location>
</feature>
<feature type="compositionally biased region" description="Low complexity" evidence="1">
    <location>
        <begin position="516"/>
        <end position="527"/>
    </location>
</feature>
<feature type="compositionally biased region" description="Polar residues" evidence="1">
    <location>
        <begin position="178"/>
        <end position="193"/>
    </location>
</feature>
<feature type="compositionally biased region" description="Polar residues" evidence="1">
    <location>
        <begin position="736"/>
        <end position="746"/>
    </location>
</feature>
<dbReference type="EMBL" id="BTRK01000002">
    <property type="protein sequence ID" value="GMR38210.1"/>
    <property type="molecule type" value="Genomic_DNA"/>
</dbReference>
<feature type="compositionally biased region" description="Polar residues" evidence="1">
    <location>
        <begin position="632"/>
        <end position="644"/>
    </location>
</feature>
<evidence type="ECO:0000313" key="2">
    <source>
        <dbReference type="EMBL" id="GMR38210.1"/>
    </source>
</evidence>
<feature type="compositionally biased region" description="Basic and acidic residues" evidence="1">
    <location>
        <begin position="486"/>
        <end position="495"/>
    </location>
</feature>
<gene>
    <name evidence="2" type="ORF">PMAYCL1PPCAC_08405</name>
</gene>
<proteinExistence type="predicted"/>
<reference evidence="3" key="1">
    <citation type="submission" date="2022-10" db="EMBL/GenBank/DDBJ databases">
        <title>Genome assembly of Pristionchus species.</title>
        <authorList>
            <person name="Yoshida K."/>
            <person name="Sommer R.J."/>
        </authorList>
    </citation>
    <scope>NUCLEOTIDE SEQUENCE [LARGE SCALE GENOMIC DNA]</scope>
    <source>
        <strain evidence="3">RS5460</strain>
    </source>
</reference>
<feature type="region of interest" description="Disordered" evidence="1">
    <location>
        <begin position="904"/>
        <end position="935"/>
    </location>
</feature>
<feature type="compositionally biased region" description="Polar residues" evidence="1">
    <location>
        <begin position="847"/>
        <end position="863"/>
    </location>
</feature>
<protein>
    <submittedName>
        <fullName evidence="2">Uncharacterized protein</fullName>
    </submittedName>
</protein>
<feature type="compositionally biased region" description="Pro residues" evidence="1">
    <location>
        <begin position="910"/>
        <end position="925"/>
    </location>
</feature>
<keyword evidence="3" id="KW-1185">Reference proteome</keyword>
<feature type="compositionally biased region" description="Low complexity" evidence="1">
    <location>
        <begin position="675"/>
        <end position="685"/>
    </location>
</feature>
<feature type="compositionally biased region" description="Polar residues" evidence="1">
    <location>
        <begin position="115"/>
        <end position="127"/>
    </location>
</feature>
<feature type="compositionally biased region" description="Low complexity" evidence="1">
    <location>
        <begin position="1122"/>
        <end position="1137"/>
    </location>
</feature>